<keyword evidence="3" id="KW-0812">Transmembrane</keyword>
<dbReference type="Gene3D" id="1.20.5.170">
    <property type="match status" value="1"/>
</dbReference>
<keyword evidence="4" id="KW-0614">Plasmid</keyword>
<sequence>MRGGKMRRRHFELLVLLYIIGILGLQLVSAANWGGWVRLGDELQVGNYTVTFDVNRNDNRTYALVYEGPRLVGIYMVDFNPVQVGNLSIVSSRKNLDNMSIKIFLTFPDNWTLSLNGAQLWPPVSSTEPALSNSTNSTASNTTSQNQTVSNQTAPAPAPSNQTLSNQTNQTNATLECSTLEECQALIQILEQQLEQERAEKAKLLEKIQELEQQIQYLQQQQNLTQLEKQQYEQQIKELQKQIEILQEALQEKNQRIAELEEELARLQKKTLTWEGIKNTTEEWYLGWVAPWGMPIVTLGLLYAVRRWRPRAIKAKQYAIEEATNKVLEEMQAKKILSDMMEARIDPLVEDPALLEIIKSIVPQLTGSQEVTRKDILDLDVDEFLKLAADRYLLKEDRLEYLKDQLEKLKERVRDSLGGVA</sequence>
<feature type="transmembrane region" description="Helical" evidence="3">
    <location>
        <begin position="284"/>
        <end position="305"/>
    </location>
</feature>
<dbReference type="EMBL" id="GQ254849">
    <property type="protein sequence ID" value="ACV03441.1"/>
    <property type="molecule type" value="Genomic_DNA"/>
</dbReference>
<keyword evidence="3" id="KW-1133">Transmembrane helix</keyword>
<feature type="coiled-coil region" evidence="1">
    <location>
        <begin position="180"/>
        <end position="277"/>
    </location>
</feature>
<dbReference type="AlphaFoldDB" id="C8BND4"/>
<feature type="region of interest" description="Disordered" evidence="2">
    <location>
        <begin position="124"/>
        <end position="166"/>
    </location>
</feature>
<dbReference type="SUPFAM" id="SSF57997">
    <property type="entry name" value="Tropomyosin"/>
    <property type="match status" value="1"/>
</dbReference>
<keyword evidence="3" id="KW-0472">Membrane</keyword>
<organism evidence="4">
    <name type="scientific">Thermococcus sp. AMT11</name>
    <dbReference type="NCBI Taxonomy" id="563043"/>
    <lineage>
        <taxon>Archaea</taxon>
        <taxon>Methanobacteriati</taxon>
        <taxon>Methanobacteriota</taxon>
        <taxon>Thermococci</taxon>
        <taxon>Thermococcales</taxon>
        <taxon>Thermococcaceae</taxon>
        <taxon>Thermococcus</taxon>
    </lineage>
</organism>
<reference evidence="4" key="1">
    <citation type="journal article" date="2011" name="Res. Microbiol.">
        <title>pAMT11, a novel plasmid isolated from a Thermococcus sp. strain closely related to the virus-like integrated element TKV1 of the Thermococcus kodakaraensis genome.</title>
        <authorList>
            <person name="Gonnet M."/>
            <person name="Erauso G."/>
            <person name="Prieur D."/>
            <person name="Le Romancer M."/>
        </authorList>
    </citation>
    <scope>NUCLEOTIDE SEQUENCE</scope>
    <source>
        <strain evidence="4">AMT11</strain>
        <plasmid evidence="4">pAMT11</plasmid>
    </source>
</reference>
<keyword evidence="1" id="KW-0175">Coiled coil</keyword>
<accession>C8BND4</accession>
<evidence type="ECO:0000313" key="4">
    <source>
        <dbReference type="EMBL" id="ACV03441.1"/>
    </source>
</evidence>
<evidence type="ECO:0000256" key="2">
    <source>
        <dbReference type="SAM" id="MobiDB-lite"/>
    </source>
</evidence>
<evidence type="ECO:0000256" key="1">
    <source>
        <dbReference type="SAM" id="Coils"/>
    </source>
</evidence>
<protein>
    <submittedName>
        <fullName evidence="4">Hypothetical membrane protein</fullName>
    </submittedName>
</protein>
<proteinExistence type="predicted"/>
<name>C8BND4_9EURY</name>
<feature type="compositionally biased region" description="Low complexity" evidence="2">
    <location>
        <begin position="132"/>
        <end position="153"/>
    </location>
</feature>
<evidence type="ECO:0000256" key="3">
    <source>
        <dbReference type="SAM" id="Phobius"/>
    </source>
</evidence>
<geneLocation type="plasmid" evidence="4">
    <name>pAMT11</name>
</geneLocation>